<feature type="domain" description="Late embryogenesis abundant protein LEA-2 subgroup" evidence="1">
    <location>
        <begin position="46"/>
        <end position="139"/>
    </location>
</feature>
<comment type="caution">
    <text evidence="2">The sequence shown here is derived from an EMBL/GenBank/DDBJ whole genome shotgun (WGS) entry which is preliminary data.</text>
</comment>
<protein>
    <recommendedName>
        <fullName evidence="1">Late embryogenesis abundant protein LEA-2 subgroup domain-containing protein</fullName>
    </recommendedName>
</protein>
<evidence type="ECO:0000259" key="1">
    <source>
        <dbReference type="Pfam" id="PF03168"/>
    </source>
</evidence>
<evidence type="ECO:0000313" key="2">
    <source>
        <dbReference type="EMBL" id="GGY87316.1"/>
    </source>
</evidence>
<gene>
    <name evidence="2" type="ORF">GCM10011613_35620</name>
</gene>
<sequence>MSLCVCLLLASCAAINPTLKDPDVKLVGLRLLPAQGILQRQIAVDLSILNPNRQDLSVRGINYNVGIENINLLSGATDQVPVLRGMQETPVTLVISADIISIVRLLEHFSSNGVGDKVNYNFSAVIDFSAWLPSMHVDKKGVLPLSGSK</sequence>
<accession>A0ABQ3BB65</accession>
<proteinExistence type="predicted"/>
<dbReference type="Gene3D" id="2.60.40.1820">
    <property type="match status" value="1"/>
</dbReference>
<dbReference type="SUPFAM" id="SSF117070">
    <property type="entry name" value="LEA14-like"/>
    <property type="match status" value="1"/>
</dbReference>
<dbReference type="InterPro" id="IPR004864">
    <property type="entry name" value="LEA_2"/>
</dbReference>
<evidence type="ECO:0000313" key="3">
    <source>
        <dbReference type="Proteomes" id="UP000619761"/>
    </source>
</evidence>
<name>A0ABQ3BB65_9GAMM</name>
<keyword evidence="3" id="KW-1185">Reference proteome</keyword>
<dbReference type="EMBL" id="BMYZ01000004">
    <property type="protein sequence ID" value="GGY87316.1"/>
    <property type="molecule type" value="Genomic_DNA"/>
</dbReference>
<organism evidence="2 3">
    <name type="scientific">Cellvibrio zantedeschiae</name>
    <dbReference type="NCBI Taxonomy" id="1237077"/>
    <lineage>
        <taxon>Bacteria</taxon>
        <taxon>Pseudomonadati</taxon>
        <taxon>Pseudomonadota</taxon>
        <taxon>Gammaproteobacteria</taxon>
        <taxon>Cellvibrionales</taxon>
        <taxon>Cellvibrionaceae</taxon>
        <taxon>Cellvibrio</taxon>
    </lineage>
</organism>
<dbReference type="Proteomes" id="UP000619761">
    <property type="component" value="Unassembled WGS sequence"/>
</dbReference>
<dbReference type="Pfam" id="PF03168">
    <property type="entry name" value="LEA_2"/>
    <property type="match status" value="1"/>
</dbReference>
<reference evidence="3" key="1">
    <citation type="journal article" date="2019" name="Int. J. Syst. Evol. Microbiol.">
        <title>The Global Catalogue of Microorganisms (GCM) 10K type strain sequencing project: providing services to taxonomists for standard genome sequencing and annotation.</title>
        <authorList>
            <consortium name="The Broad Institute Genomics Platform"/>
            <consortium name="The Broad Institute Genome Sequencing Center for Infectious Disease"/>
            <person name="Wu L."/>
            <person name="Ma J."/>
        </authorList>
    </citation>
    <scope>NUCLEOTIDE SEQUENCE [LARGE SCALE GENOMIC DNA]</scope>
    <source>
        <strain evidence="3">KCTC 32239</strain>
    </source>
</reference>